<organism evidence="13 14">
    <name type="scientific">Rhodococcus xishaensis</name>
    <dbReference type="NCBI Taxonomy" id="2487364"/>
    <lineage>
        <taxon>Bacteria</taxon>
        <taxon>Bacillati</taxon>
        <taxon>Actinomycetota</taxon>
        <taxon>Actinomycetes</taxon>
        <taxon>Mycobacteriales</taxon>
        <taxon>Nocardiaceae</taxon>
        <taxon>Rhodococcus</taxon>
    </lineage>
</organism>
<dbReference type="SUPFAM" id="SSF53623">
    <property type="entry name" value="MurD-like peptide ligases, catalytic domain"/>
    <property type="match status" value="1"/>
</dbReference>
<comment type="caution">
    <text evidence="13">The sequence shown here is derived from an EMBL/GenBank/DDBJ whole genome shotgun (WGS) entry which is preliminary data.</text>
</comment>
<dbReference type="InterPro" id="IPR013221">
    <property type="entry name" value="Mur_ligase_cen"/>
</dbReference>
<dbReference type="EC" id="6.3.2.9" evidence="9"/>
<evidence type="ECO:0000256" key="8">
    <source>
        <dbReference type="ARBA" id="ARBA00023306"/>
    </source>
</evidence>
<keyword evidence="14" id="KW-1185">Reference proteome</keyword>
<dbReference type="GO" id="GO:0009252">
    <property type="term" value="P:peptidoglycan biosynthetic process"/>
    <property type="evidence" value="ECO:0007669"/>
    <property type="project" value="UniProtKB-UniRule"/>
</dbReference>
<keyword evidence="6 9" id="KW-0547">Nucleotide-binding</keyword>
<dbReference type="RefSeq" id="WP_127951175.1">
    <property type="nucleotide sequence ID" value="NZ_RKLO01000001.1"/>
</dbReference>
<keyword evidence="9" id="KW-0133">Cell shape</keyword>
<dbReference type="GO" id="GO:0008360">
    <property type="term" value="P:regulation of cell shape"/>
    <property type="evidence" value="ECO:0007669"/>
    <property type="project" value="UniProtKB-KW"/>
</dbReference>
<gene>
    <name evidence="9" type="primary">murD</name>
    <name evidence="13" type="ORF">EGT50_03620</name>
</gene>
<comment type="similarity">
    <text evidence="9">Belongs to the MurCDEF family.</text>
</comment>
<dbReference type="InterPro" id="IPR018109">
    <property type="entry name" value="Folylpolyglutamate_synth_CS"/>
</dbReference>
<evidence type="ECO:0000256" key="6">
    <source>
        <dbReference type="ARBA" id="ARBA00022741"/>
    </source>
</evidence>
<keyword evidence="8 9" id="KW-0131">Cell cycle</keyword>
<dbReference type="EMBL" id="RKLO01000001">
    <property type="protein sequence ID" value="RVW05648.1"/>
    <property type="molecule type" value="Genomic_DNA"/>
</dbReference>
<evidence type="ECO:0000256" key="4">
    <source>
        <dbReference type="ARBA" id="ARBA00022598"/>
    </source>
</evidence>
<dbReference type="InterPro" id="IPR036615">
    <property type="entry name" value="Mur_ligase_C_dom_sf"/>
</dbReference>
<keyword evidence="5 9" id="KW-0132">Cell division</keyword>
<dbReference type="SUPFAM" id="SSF53244">
    <property type="entry name" value="MurD-like peptide ligases, peptide-binding domain"/>
    <property type="match status" value="1"/>
</dbReference>
<reference evidence="13 14" key="1">
    <citation type="submission" date="2018-11" db="EMBL/GenBank/DDBJ databases">
        <title>Rhodococcus spongicola sp. nov. and Rhodococcus xishaensis sp. nov. from marine sponges.</title>
        <authorList>
            <person name="Li L."/>
            <person name="Lin H.W."/>
        </authorList>
    </citation>
    <scope>NUCLEOTIDE SEQUENCE [LARGE SCALE GENOMIC DNA]</scope>
    <source>
        <strain evidence="13 14">LHW51113</strain>
    </source>
</reference>
<dbReference type="PROSITE" id="PS01011">
    <property type="entry name" value="FOLYLPOLYGLU_SYNT_1"/>
    <property type="match status" value="1"/>
</dbReference>
<keyword evidence="3 9" id="KW-0963">Cytoplasm</keyword>
<keyword evidence="9" id="KW-0573">Peptidoglycan synthesis</keyword>
<feature type="region of interest" description="Disordered" evidence="10">
    <location>
        <begin position="489"/>
        <end position="522"/>
    </location>
</feature>
<evidence type="ECO:0000256" key="1">
    <source>
        <dbReference type="ARBA" id="ARBA00004496"/>
    </source>
</evidence>
<dbReference type="Proteomes" id="UP000283479">
    <property type="component" value="Unassembled WGS sequence"/>
</dbReference>
<feature type="compositionally biased region" description="Low complexity" evidence="10">
    <location>
        <begin position="501"/>
        <end position="514"/>
    </location>
</feature>
<dbReference type="SUPFAM" id="SSF51984">
    <property type="entry name" value="MurCD N-terminal domain"/>
    <property type="match status" value="1"/>
</dbReference>
<dbReference type="PANTHER" id="PTHR43692">
    <property type="entry name" value="UDP-N-ACETYLMURAMOYLALANINE--D-GLUTAMATE LIGASE"/>
    <property type="match status" value="1"/>
</dbReference>
<dbReference type="PANTHER" id="PTHR43692:SF1">
    <property type="entry name" value="UDP-N-ACETYLMURAMOYLALANINE--D-GLUTAMATE LIGASE"/>
    <property type="match status" value="1"/>
</dbReference>
<comment type="pathway">
    <text evidence="2 9">Cell wall biogenesis; peptidoglycan biosynthesis.</text>
</comment>
<keyword evidence="4 9" id="KW-0436">Ligase</keyword>
<dbReference type="Gene3D" id="3.40.1190.10">
    <property type="entry name" value="Mur-like, catalytic domain"/>
    <property type="match status" value="1"/>
</dbReference>
<accession>A0A438B4K2</accession>
<proteinExistence type="inferred from homology"/>
<dbReference type="OrthoDB" id="9809796at2"/>
<evidence type="ECO:0000313" key="13">
    <source>
        <dbReference type="EMBL" id="RVW05648.1"/>
    </source>
</evidence>
<dbReference type="HAMAP" id="MF_00639">
    <property type="entry name" value="MurD"/>
    <property type="match status" value="1"/>
</dbReference>
<evidence type="ECO:0000259" key="12">
    <source>
        <dbReference type="Pfam" id="PF08245"/>
    </source>
</evidence>
<dbReference type="GO" id="GO:0071555">
    <property type="term" value="P:cell wall organization"/>
    <property type="evidence" value="ECO:0007669"/>
    <property type="project" value="UniProtKB-KW"/>
</dbReference>
<evidence type="ECO:0000256" key="5">
    <source>
        <dbReference type="ARBA" id="ARBA00022618"/>
    </source>
</evidence>
<dbReference type="InterPro" id="IPR005762">
    <property type="entry name" value="MurD"/>
</dbReference>
<evidence type="ECO:0000259" key="11">
    <source>
        <dbReference type="Pfam" id="PF01262"/>
    </source>
</evidence>
<dbReference type="GO" id="GO:0051301">
    <property type="term" value="P:cell division"/>
    <property type="evidence" value="ECO:0007669"/>
    <property type="project" value="UniProtKB-KW"/>
</dbReference>
<evidence type="ECO:0000256" key="2">
    <source>
        <dbReference type="ARBA" id="ARBA00004752"/>
    </source>
</evidence>
<evidence type="ECO:0000256" key="3">
    <source>
        <dbReference type="ARBA" id="ARBA00022490"/>
    </source>
</evidence>
<keyword evidence="7 9" id="KW-0067">ATP-binding</keyword>
<dbReference type="NCBIfam" id="TIGR01087">
    <property type="entry name" value="murD"/>
    <property type="match status" value="1"/>
</dbReference>
<dbReference type="Pfam" id="PF08245">
    <property type="entry name" value="Mur_ligase_M"/>
    <property type="match status" value="1"/>
</dbReference>
<dbReference type="InterPro" id="IPR007698">
    <property type="entry name" value="AlaDH/PNT_NAD(H)-bd"/>
</dbReference>
<feature type="binding site" evidence="9">
    <location>
        <begin position="133"/>
        <end position="139"/>
    </location>
    <ligand>
        <name>ATP</name>
        <dbReference type="ChEBI" id="CHEBI:30616"/>
    </ligand>
</feature>
<dbReference type="GO" id="GO:0005524">
    <property type="term" value="F:ATP binding"/>
    <property type="evidence" value="ECO:0007669"/>
    <property type="project" value="UniProtKB-UniRule"/>
</dbReference>
<dbReference type="GO" id="GO:0008764">
    <property type="term" value="F:UDP-N-acetylmuramoylalanine-D-glutamate ligase activity"/>
    <property type="evidence" value="ECO:0007669"/>
    <property type="project" value="UniProtKB-UniRule"/>
</dbReference>
<dbReference type="AlphaFoldDB" id="A0A438B4K2"/>
<dbReference type="Pfam" id="PF01262">
    <property type="entry name" value="AlaDh_PNT_C"/>
    <property type="match status" value="1"/>
</dbReference>
<comment type="catalytic activity">
    <reaction evidence="9">
        <text>UDP-N-acetyl-alpha-D-muramoyl-L-alanine + D-glutamate + ATP = UDP-N-acetyl-alpha-D-muramoyl-L-alanyl-D-glutamate + ADP + phosphate + H(+)</text>
        <dbReference type="Rhea" id="RHEA:16429"/>
        <dbReference type="ChEBI" id="CHEBI:15378"/>
        <dbReference type="ChEBI" id="CHEBI:29986"/>
        <dbReference type="ChEBI" id="CHEBI:30616"/>
        <dbReference type="ChEBI" id="CHEBI:43474"/>
        <dbReference type="ChEBI" id="CHEBI:83898"/>
        <dbReference type="ChEBI" id="CHEBI:83900"/>
        <dbReference type="ChEBI" id="CHEBI:456216"/>
        <dbReference type="EC" id="6.3.2.9"/>
    </reaction>
</comment>
<evidence type="ECO:0000313" key="14">
    <source>
        <dbReference type="Proteomes" id="UP000283479"/>
    </source>
</evidence>
<protein>
    <recommendedName>
        <fullName evidence="9">UDP-N-acetylmuramoylalanine--D-glutamate ligase</fullName>
        <ecNumber evidence="9">6.3.2.9</ecNumber>
    </recommendedName>
    <alternativeName>
        <fullName evidence="9">D-glutamic acid-adding enzyme</fullName>
    </alternativeName>
    <alternativeName>
        <fullName evidence="9">UDP-N-acetylmuramoyl-L-alanyl-D-glutamate synthetase</fullName>
    </alternativeName>
</protein>
<dbReference type="GO" id="GO:0004326">
    <property type="term" value="F:tetrahydrofolylpolyglutamate synthase activity"/>
    <property type="evidence" value="ECO:0007669"/>
    <property type="project" value="InterPro"/>
</dbReference>
<evidence type="ECO:0000256" key="7">
    <source>
        <dbReference type="ARBA" id="ARBA00022840"/>
    </source>
</evidence>
<evidence type="ECO:0000256" key="9">
    <source>
        <dbReference type="HAMAP-Rule" id="MF_00639"/>
    </source>
</evidence>
<sequence length="522" mass="53338">MRFEEQYLDESGLSRLRDADVLVAGAGVSGRAVVAPLRDLGARVTVTDANADALAHCADLGAATIGIDELVAFPGRVADFALVIASPGFRPDAPIMSAAAGMSVPIWGDIEFSWRVDQARMYGPPRRWLVVTGTNGKTTTTSMLDSILEAAGIPSLACGNIGLPVLDALREQQPRADALAVELSSFQLYWAPSVRPAAGVVLNIAEDHLDWHGGMQGYIDAKARALTGDIAIVGLDNAPAAALAERPRVGRTVGFRLGVPGRGELGVVDGVLVDRAFADSATLLPAGQISPPGPAGVCDALAAAALSRAIGVSADAVSAGLRAHRVGPHRAQTVREVKGVAFVDDSKATNPHAARSSIIGRDSVVWIAGGQLKGARVDDLVAEVAGRLVGAVLIGQDADQIADALARHAPEVPVVHIRSGDDASMGARNPDTVLLDLPEADADSVMVAAVRSGAALAAPGDTVLLAPAAASLDMFDSYGHRGRSFAAAAGGLSDEEIGPSTAEPADAPTAEPTDLAGESGPS</sequence>
<dbReference type="GO" id="GO:0005737">
    <property type="term" value="C:cytoplasm"/>
    <property type="evidence" value="ECO:0007669"/>
    <property type="project" value="UniProtKB-SubCell"/>
</dbReference>
<keyword evidence="9" id="KW-0961">Cell wall biogenesis/degradation</keyword>
<dbReference type="InterPro" id="IPR036565">
    <property type="entry name" value="Mur-like_cat_sf"/>
</dbReference>
<comment type="subcellular location">
    <subcellularLocation>
        <location evidence="1 9">Cytoplasm</location>
    </subcellularLocation>
</comment>
<dbReference type="UniPathway" id="UPA00219"/>
<comment type="function">
    <text evidence="9">Cell wall formation. Catalyzes the addition of glutamate to the nucleotide precursor UDP-N-acetylmuramoyl-L-alanine (UMA).</text>
</comment>
<feature type="domain" description="Alanine dehydrogenase/pyridine nucleotide transhydrogenase NAD(H)-binding" evidence="11">
    <location>
        <begin position="12"/>
        <end position="65"/>
    </location>
</feature>
<dbReference type="Gene3D" id="3.40.50.720">
    <property type="entry name" value="NAD(P)-binding Rossmann-like Domain"/>
    <property type="match status" value="1"/>
</dbReference>
<feature type="domain" description="Mur ligase central" evidence="12">
    <location>
        <begin position="131"/>
        <end position="239"/>
    </location>
</feature>
<evidence type="ECO:0000256" key="10">
    <source>
        <dbReference type="SAM" id="MobiDB-lite"/>
    </source>
</evidence>
<name>A0A438B4K2_9NOCA</name>
<dbReference type="Gene3D" id="3.90.190.20">
    <property type="entry name" value="Mur ligase, C-terminal domain"/>
    <property type="match status" value="1"/>
</dbReference>